<protein>
    <recommendedName>
        <fullName evidence="2">Gamma-glutamyl-gamma-aminobutyrate hydrolase</fullName>
    </recommendedName>
</protein>
<accession>A0A645EVE0</accession>
<dbReference type="PANTHER" id="PTHR43235">
    <property type="entry name" value="GLUTAMINE AMIDOTRANSFERASE PB2B2.05-RELATED"/>
    <property type="match status" value="1"/>
</dbReference>
<evidence type="ECO:0000313" key="1">
    <source>
        <dbReference type="EMBL" id="MPN05396.1"/>
    </source>
</evidence>
<gene>
    <name evidence="1" type="ORF">SDC9_152646</name>
</gene>
<dbReference type="PANTHER" id="PTHR43235:SF1">
    <property type="entry name" value="GLUTAMINE AMIDOTRANSFERASE PB2B2.05-RELATED"/>
    <property type="match status" value="1"/>
</dbReference>
<dbReference type="AlphaFoldDB" id="A0A645EVE0"/>
<proteinExistence type="predicted"/>
<dbReference type="Gene3D" id="3.40.50.880">
    <property type="match status" value="1"/>
</dbReference>
<dbReference type="InterPro" id="IPR029062">
    <property type="entry name" value="Class_I_gatase-like"/>
</dbReference>
<dbReference type="GO" id="GO:0005829">
    <property type="term" value="C:cytosol"/>
    <property type="evidence" value="ECO:0007669"/>
    <property type="project" value="TreeGrafter"/>
</dbReference>
<comment type="caution">
    <text evidence="1">The sequence shown here is derived from an EMBL/GenBank/DDBJ whole genome shotgun (WGS) entry which is preliminary data.</text>
</comment>
<dbReference type="GO" id="GO:0016811">
    <property type="term" value="F:hydrolase activity, acting on carbon-nitrogen (but not peptide) bonds, in linear amides"/>
    <property type="evidence" value="ECO:0007669"/>
    <property type="project" value="InterPro"/>
</dbReference>
<dbReference type="InterPro" id="IPR011697">
    <property type="entry name" value="Peptidase_C26"/>
</dbReference>
<name>A0A645EVE0_9ZZZZ</name>
<dbReference type="EMBL" id="VSSQ01051309">
    <property type="protein sequence ID" value="MPN05396.1"/>
    <property type="molecule type" value="Genomic_DNA"/>
</dbReference>
<dbReference type="Pfam" id="PF07722">
    <property type="entry name" value="Peptidase_C26"/>
    <property type="match status" value="1"/>
</dbReference>
<dbReference type="SUPFAM" id="SSF52317">
    <property type="entry name" value="Class I glutamine amidotransferase-like"/>
    <property type="match status" value="1"/>
</dbReference>
<evidence type="ECO:0008006" key="2">
    <source>
        <dbReference type="Google" id="ProtNLM"/>
    </source>
</evidence>
<reference evidence="1" key="1">
    <citation type="submission" date="2019-08" db="EMBL/GenBank/DDBJ databases">
        <authorList>
            <person name="Kucharzyk K."/>
            <person name="Murdoch R.W."/>
            <person name="Higgins S."/>
            <person name="Loffler F."/>
        </authorList>
    </citation>
    <scope>NUCLEOTIDE SEQUENCE</scope>
</reference>
<organism evidence="1">
    <name type="scientific">bioreactor metagenome</name>
    <dbReference type="NCBI Taxonomy" id="1076179"/>
    <lineage>
        <taxon>unclassified sequences</taxon>
        <taxon>metagenomes</taxon>
        <taxon>ecological metagenomes</taxon>
    </lineage>
</organism>
<dbReference type="InterPro" id="IPR044668">
    <property type="entry name" value="PuuD-like"/>
</dbReference>
<sequence>MPVNSRHHQVVKDVAPGLRVSALSEDGLVEGLEFKNGYPGIGTQWHPENLSKRREDMQNLFNWLVAKAAERA</sequence>